<dbReference type="InterPro" id="IPR011032">
    <property type="entry name" value="GroES-like_sf"/>
</dbReference>
<dbReference type="PANTHER" id="PTHR43205">
    <property type="entry name" value="PROSTAGLANDIN REDUCTASE"/>
    <property type="match status" value="1"/>
</dbReference>
<dbReference type="GO" id="GO:0016628">
    <property type="term" value="F:oxidoreductase activity, acting on the CH-CH group of donors, NAD or NADP as acceptor"/>
    <property type="evidence" value="ECO:0007669"/>
    <property type="project" value="InterPro"/>
</dbReference>
<dbReference type="Pfam" id="PF00107">
    <property type="entry name" value="ADH_zinc_N"/>
    <property type="match status" value="1"/>
</dbReference>
<dbReference type="EMBL" id="WEGK01000032">
    <property type="protein sequence ID" value="MQY24334.1"/>
    <property type="molecule type" value="Genomic_DNA"/>
</dbReference>
<organism evidence="3 4">
    <name type="scientific">Nocardia macrotermitis</name>
    <dbReference type="NCBI Taxonomy" id="2585198"/>
    <lineage>
        <taxon>Bacteria</taxon>
        <taxon>Bacillati</taxon>
        <taxon>Actinomycetota</taxon>
        <taxon>Actinomycetes</taxon>
        <taxon>Mycobacteriales</taxon>
        <taxon>Nocardiaceae</taxon>
        <taxon>Nocardia</taxon>
    </lineage>
</organism>
<evidence type="ECO:0000256" key="1">
    <source>
        <dbReference type="ARBA" id="ARBA00023002"/>
    </source>
</evidence>
<dbReference type="InterPro" id="IPR041694">
    <property type="entry name" value="ADH_N_2"/>
</dbReference>
<keyword evidence="1 3" id="KW-0560">Oxidoreductase</keyword>
<dbReference type="RefSeq" id="WP_153416068.1">
    <property type="nucleotide sequence ID" value="NZ_WEGK01000032.1"/>
</dbReference>
<dbReference type="InterPro" id="IPR045010">
    <property type="entry name" value="MDR_fam"/>
</dbReference>
<dbReference type="InterPro" id="IPR020843">
    <property type="entry name" value="ER"/>
</dbReference>
<dbReference type="AlphaFoldDB" id="A0A7K0DHR0"/>
<gene>
    <name evidence="3" type="primary">curA_2</name>
    <name evidence="3" type="ORF">NRB20_74690</name>
</gene>
<proteinExistence type="predicted"/>
<dbReference type="EC" id="1.3.1.-" evidence="3"/>
<dbReference type="OrthoDB" id="9805663at2"/>
<evidence type="ECO:0000259" key="2">
    <source>
        <dbReference type="SMART" id="SM00829"/>
    </source>
</evidence>
<feature type="domain" description="Enoyl reductase (ER)" evidence="2">
    <location>
        <begin position="15"/>
        <end position="324"/>
    </location>
</feature>
<comment type="caution">
    <text evidence="3">The sequence shown here is derived from an EMBL/GenBank/DDBJ whole genome shotgun (WGS) entry which is preliminary data.</text>
</comment>
<dbReference type="SUPFAM" id="SSF50129">
    <property type="entry name" value="GroES-like"/>
    <property type="match status" value="1"/>
</dbReference>
<dbReference type="PANTHER" id="PTHR43205:SF7">
    <property type="entry name" value="PROSTAGLANDIN REDUCTASE 1"/>
    <property type="match status" value="1"/>
</dbReference>
<dbReference type="CDD" id="cd05288">
    <property type="entry name" value="PGDH"/>
    <property type="match status" value="1"/>
</dbReference>
<name>A0A7K0DHR0_9NOCA</name>
<dbReference type="Gene3D" id="3.40.50.720">
    <property type="entry name" value="NAD(P)-binding Rossmann-like Domain"/>
    <property type="match status" value="1"/>
</dbReference>
<dbReference type="Pfam" id="PF16884">
    <property type="entry name" value="ADH_N_2"/>
    <property type="match status" value="1"/>
</dbReference>
<dbReference type="Proteomes" id="UP000438448">
    <property type="component" value="Unassembled WGS sequence"/>
</dbReference>
<dbReference type="SMART" id="SM00829">
    <property type="entry name" value="PKS_ER"/>
    <property type="match status" value="1"/>
</dbReference>
<reference evidence="3 4" key="1">
    <citation type="submission" date="2019-10" db="EMBL/GenBank/DDBJ databases">
        <title>Nocardia macrotermitis sp. nov. and Nocardia aurantia sp. nov., isolated from the gut of fungus growing-termite Macrotermes natalensis.</title>
        <authorList>
            <person name="Benndorf R."/>
            <person name="Schwitalla J."/>
            <person name="Martin K."/>
            <person name="De Beer W."/>
            <person name="Kaster A.-K."/>
            <person name="Vollmers J."/>
            <person name="Poulsen M."/>
            <person name="Beemelmanns C."/>
        </authorList>
    </citation>
    <scope>NUCLEOTIDE SEQUENCE [LARGE SCALE GENOMIC DNA]</scope>
    <source>
        <strain evidence="3 4">RB20</strain>
    </source>
</reference>
<dbReference type="InterPro" id="IPR036291">
    <property type="entry name" value="NAD(P)-bd_dom_sf"/>
</dbReference>
<evidence type="ECO:0000313" key="3">
    <source>
        <dbReference type="EMBL" id="MQY24334.1"/>
    </source>
</evidence>
<dbReference type="InterPro" id="IPR013149">
    <property type="entry name" value="ADH-like_C"/>
</dbReference>
<sequence>MNTRQWRMKHRSEVLTPDDFDIAELTLPPLGDGEVLAKVSMFALDPYLSRAMQSWNGETPGWADGTIHGRLLAEVVESKADGLRAGDLIAGLGRWQEFEIFTARSVERVTDLEQPSFALGVLSGSGLAAWAGLHVAALEPGQTLVVSAAAGTVGSVAGQLARARGIQVIGLAGGNAKCRHVVDVLGFDACIDHRAGNLEQQVKAAAPQGVDVLFENVGAPSMDAVLPAMRLRSRVILCGLAAHYNSPDPVTLQHFDALLFQQISVTPLTLRDHVAQFGRARRELLDAIRTTTVTPQETVVDGFDIAPHAYLDMLAGAGVGKRLLRITT</sequence>
<protein>
    <submittedName>
        <fullName evidence="3">NADPH-dependent curcumin reductase</fullName>
        <ecNumber evidence="3">1.3.1.-</ecNumber>
    </submittedName>
</protein>
<evidence type="ECO:0000313" key="4">
    <source>
        <dbReference type="Proteomes" id="UP000438448"/>
    </source>
</evidence>
<accession>A0A7K0DHR0</accession>
<dbReference type="Gene3D" id="3.90.180.10">
    <property type="entry name" value="Medium-chain alcohol dehydrogenases, catalytic domain"/>
    <property type="match status" value="1"/>
</dbReference>
<dbReference type="SUPFAM" id="SSF51735">
    <property type="entry name" value="NAD(P)-binding Rossmann-fold domains"/>
    <property type="match status" value="1"/>
</dbReference>
<keyword evidence="4" id="KW-1185">Reference proteome</keyword>